<comment type="catalytic activity">
    <reaction evidence="1">
        <text>ATP + protein L-histidine = ADP + protein N-phospho-L-histidine.</text>
        <dbReference type="EC" id="2.7.13.3"/>
    </reaction>
</comment>
<dbReference type="PANTHER" id="PTHR43065:SF42">
    <property type="entry name" value="TWO-COMPONENT SENSOR PPRA"/>
    <property type="match status" value="1"/>
</dbReference>
<dbReference type="PROSITE" id="PS50109">
    <property type="entry name" value="HIS_KIN"/>
    <property type="match status" value="1"/>
</dbReference>
<proteinExistence type="predicted"/>
<dbReference type="SMART" id="SM00387">
    <property type="entry name" value="HATPase_c"/>
    <property type="match status" value="1"/>
</dbReference>
<evidence type="ECO:0000256" key="2">
    <source>
        <dbReference type="ARBA" id="ARBA00012438"/>
    </source>
</evidence>
<dbReference type="GO" id="GO:0000155">
    <property type="term" value="F:phosphorelay sensor kinase activity"/>
    <property type="evidence" value="ECO:0007669"/>
    <property type="project" value="InterPro"/>
</dbReference>
<keyword evidence="7" id="KW-1185">Reference proteome</keyword>
<evidence type="ECO:0000256" key="4">
    <source>
        <dbReference type="SAM" id="Phobius"/>
    </source>
</evidence>
<feature type="transmembrane region" description="Helical" evidence="4">
    <location>
        <begin position="178"/>
        <end position="196"/>
    </location>
</feature>
<dbReference type="Gene3D" id="1.10.287.130">
    <property type="match status" value="1"/>
</dbReference>
<feature type="transmembrane region" description="Helical" evidence="4">
    <location>
        <begin position="100"/>
        <end position="117"/>
    </location>
</feature>
<feature type="domain" description="Histidine kinase" evidence="5">
    <location>
        <begin position="243"/>
        <end position="486"/>
    </location>
</feature>
<feature type="transmembrane region" description="Helical" evidence="4">
    <location>
        <begin position="47"/>
        <end position="66"/>
    </location>
</feature>
<dbReference type="InterPro" id="IPR004358">
    <property type="entry name" value="Sig_transdc_His_kin-like_C"/>
</dbReference>
<dbReference type="InterPro" id="IPR036890">
    <property type="entry name" value="HATPase_C_sf"/>
</dbReference>
<evidence type="ECO:0000259" key="5">
    <source>
        <dbReference type="PROSITE" id="PS50109"/>
    </source>
</evidence>
<protein>
    <recommendedName>
        <fullName evidence="2">histidine kinase</fullName>
        <ecNumber evidence="2">2.7.13.3</ecNumber>
    </recommendedName>
</protein>
<reference evidence="7" key="1">
    <citation type="submission" date="2017-06" db="EMBL/GenBank/DDBJ databases">
        <authorList>
            <person name="Varghese N."/>
            <person name="Submissions S."/>
        </authorList>
    </citation>
    <scope>NUCLEOTIDE SEQUENCE [LARGE SCALE GENOMIC DNA]</scope>
    <source>
        <strain evidence="7">DSM 11116</strain>
    </source>
</reference>
<dbReference type="EMBL" id="FYEW01000001">
    <property type="protein sequence ID" value="SNC66703.1"/>
    <property type="molecule type" value="Genomic_DNA"/>
</dbReference>
<dbReference type="SMART" id="SM00388">
    <property type="entry name" value="HisKA"/>
    <property type="match status" value="1"/>
</dbReference>
<dbReference type="Proteomes" id="UP000198131">
    <property type="component" value="Unassembled WGS sequence"/>
</dbReference>
<dbReference type="SUPFAM" id="SSF55874">
    <property type="entry name" value="ATPase domain of HSP90 chaperone/DNA topoisomerase II/histidine kinase"/>
    <property type="match status" value="1"/>
</dbReference>
<dbReference type="InterPro" id="IPR005467">
    <property type="entry name" value="His_kinase_dom"/>
</dbReference>
<dbReference type="InterPro" id="IPR003661">
    <property type="entry name" value="HisK_dim/P_dom"/>
</dbReference>
<dbReference type="Pfam" id="PF02518">
    <property type="entry name" value="HATPase_c"/>
    <property type="match status" value="1"/>
</dbReference>
<dbReference type="PRINTS" id="PR00344">
    <property type="entry name" value="BCTRLSENSOR"/>
</dbReference>
<dbReference type="Gene3D" id="3.30.565.10">
    <property type="entry name" value="Histidine kinase-like ATPase, C-terminal domain"/>
    <property type="match status" value="1"/>
</dbReference>
<evidence type="ECO:0000256" key="1">
    <source>
        <dbReference type="ARBA" id="ARBA00000085"/>
    </source>
</evidence>
<name>A0A212TL70_9BACT</name>
<keyword evidence="6" id="KW-0808">Transferase</keyword>
<dbReference type="InterPro" id="IPR036097">
    <property type="entry name" value="HisK_dim/P_sf"/>
</dbReference>
<keyword evidence="4" id="KW-1133">Transmembrane helix</keyword>
<keyword evidence="4" id="KW-0472">Membrane</keyword>
<dbReference type="CDD" id="cd00082">
    <property type="entry name" value="HisKA"/>
    <property type="match status" value="1"/>
</dbReference>
<keyword evidence="3" id="KW-0597">Phosphoprotein</keyword>
<evidence type="ECO:0000313" key="6">
    <source>
        <dbReference type="EMBL" id="SNC66703.1"/>
    </source>
</evidence>
<dbReference type="EC" id="2.7.13.3" evidence="2"/>
<accession>A0A212TL70</accession>
<keyword evidence="6" id="KW-0418">Kinase</keyword>
<dbReference type="InterPro" id="IPR003594">
    <property type="entry name" value="HATPase_dom"/>
</dbReference>
<dbReference type="RefSeq" id="WP_245815316.1">
    <property type="nucleotide sequence ID" value="NZ_FYEW01000001.1"/>
</dbReference>
<dbReference type="PANTHER" id="PTHR43065">
    <property type="entry name" value="SENSOR HISTIDINE KINASE"/>
    <property type="match status" value="1"/>
</dbReference>
<feature type="transmembrane region" description="Helical" evidence="4">
    <location>
        <begin position="137"/>
        <end position="158"/>
    </location>
</feature>
<evidence type="ECO:0000313" key="7">
    <source>
        <dbReference type="Proteomes" id="UP000198131"/>
    </source>
</evidence>
<organism evidence="6 7">
    <name type="scientific">Hymenobacter gelipurpurascens</name>
    <dbReference type="NCBI Taxonomy" id="89968"/>
    <lineage>
        <taxon>Bacteria</taxon>
        <taxon>Pseudomonadati</taxon>
        <taxon>Bacteroidota</taxon>
        <taxon>Cytophagia</taxon>
        <taxon>Cytophagales</taxon>
        <taxon>Hymenobacteraceae</taxon>
        <taxon>Hymenobacter</taxon>
    </lineage>
</organism>
<gene>
    <name evidence="6" type="ORF">SAMN06265337_1701</name>
</gene>
<dbReference type="AlphaFoldDB" id="A0A212TL70"/>
<keyword evidence="4" id="KW-0812">Transmembrane</keyword>
<feature type="transmembrane region" description="Helical" evidence="4">
    <location>
        <begin position="73"/>
        <end position="94"/>
    </location>
</feature>
<sequence>MSSAQNLPRRSVLGQLGRRLMRLWWRAINLGVLPNLTVWQLKRVHLLNGICWITVGIYAGYVLIFFNSPDWITFRICLFGLVLHLPPLLLNYYHRYDASAYYNILSVTLLCSITAMVRRHDGVEYYLITNSIVGMLFFRNFWKLAFLFAVNVAAYFGVRYAMTRVDISLYAPGSLNFYNVNVVLCFLTLFLVVYYFRTENFRQELLLTRQNDSLAQSLEHLQATQAQLVQQEKMASLGALTAGIAHEIQNPLNFVNNFSEVGLEMVEELRQSLQQETLSPAGQQTVQQVLNDLTQSQQKVHEHAGRAGGIVRAMLLHSRSSTGERLPTDLNALCDEYLRLAYHGLRAKDPSFTATLTTDFAMQLAPLEVAPEDLGRVLLNLFNNVFYAMQQKATQAPPGTYRPTLTLSTRQAGPEVLIQVRDNGTGIPAALLNQIFHPFFTTKPPGSGTGLGLSISYDIVTKGHGGTLTVQSVEGEYSEFTVRLPR</sequence>
<evidence type="ECO:0000256" key="3">
    <source>
        <dbReference type="ARBA" id="ARBA00022553"/>
    </source>
</evidence>
<dbReference type="SUPFAM" id="SSF47384">
    <property type="entry name" value="Homodimeric domain of signal transducing histidine kinase"/>
    <property type="match status" value="1"/>
</dbReference>